<reference evidence="2" key="1">
    <citation type="submission" date="2012-04" db="EMBL/GenBank/DDBJ databases">
        <title>The Genome Sequence of Loa loa.</title>
        <authorList>
            <consortium name="The Broad Institute Genome Sequencing Platform"/>
            <consortium name="Broad Institute Genome Sequencing Center for Infectious Disease"/>
            <person name="Nutman T.B."/>
            <person name="Fink D.L."/>
            <person name="Russ C."/>
            <person name="Young S."/>
            <person name="Zeng Q."/>
            <person name="Gargeya S."/>
            <person name="Alvarado L."/>
            <person name="Berlin A."/>
            <person name="Chapman S.B."/>
            <person name="Chen Z."/>
            <person name="Freedman E."/>
            <person name="Gellesch M."/>
            <person name="Goldberg J."/>
            <person name="Griggs A."/>
            <person name="Gujja S."/>
            <person name="Heilman E.R."/>
            <person name="Heiman D."/>
            <person name="Howarth C."/>
            <person name="Mehta T."/>
            <person name="Neiman D."/>
            <person name="Pearson M."/>
            <person name="Roberts A."/>
            <person name="Saif S."/>
            <person name="Shea T."/>
            <person name="Shenoy N."/>
            <person name="Sisk P."/>
            <person name="Stolte C."/>
            <person name="Sykes S."/>
            <person name="White J."/>
            <person name="Yandava C."/>
            <person name="Haas B."/>
            <person name="Henn M.R."/>
            <person name="Nusbaum C."/>
            <person name="Birren B."/>
        </authorList>
    </citation>
    <scope>NUCLEOTIDE SEQUENCE [LARGE SCALE GENOMIC DNA]</scope>
</reference>
<dbReference type="CTD" id="9951727"/>
<proteinExistence type="predicted"/>
<accession>A0A1S0TJ16</accession>
<sequence>MICIYLQSSLDVEDRTSLARMAAHQPMNNDDDLSVDTDNRQERLNRMNYFGSTLPNYRMKRTASLPNTTAKPLLSTSGSNVVGNVTQHQISDTGIKMTESQNSTDLSISSSSSSMGKFSD</sequence>
<dbReference type="RefSeq" id="XP_003149794.2">
    <property type="nucleotide sequence ID" value="XM_003149746.2"/>
</dbReference>
<dbReference type="OrthoDB" id="5873648at2759"/>
<gene>
    <name evidence="2" type="ORF">LOAG_14247</name>
</gene>
<dbReference type="InParanoid" id="A0A1S0TJ16"/>
<dbReference type="GeneID" id="9951727"/>
<feature type="region of interest" description="Disordered" evidence="1">
    <location>
        <begin position="93"/>
        <end position="120"/>
    </location>
</feature>
<dbReference type="KEGG" id="loa:LOAG_14247"/>
<name>A0A1S0TJ16_LOALO</name>
<feature type="compositionally biased region" description="Low complexity" evidence="1">
    <location>
        <begin position="100"/>
        <end position="120"/>
    </location>
</feature>
<evidence type="ECO:0000256" key="1">
    <source>
        <dbReference type="SAM" id="MobiDB-lite"/>
    </source>
</evidence>
<protein>
    <submittedName>
        <fullName evidence="2">Uncharacterized protein</fullName>
    </submittedName>
</protein>
<evidence type="ECO:0000313" key="2">
    <source>
        <dbReference type="EMBL" id="EFO14275.2"/>
    </source>
</evidence>
<dbReference type="AlphaFoldDB" id="A0A1S0TJ16"/>
<organism evidence="2">
    <name type="scientific">Loa loa</name>
    <name type="common">Eye worm</name>
    <name type="synonym">Filaria loa</name>
    <dbReference type="NCBI Taxonomy" id="7209"/>
    <lineage>
        <taxon>Eukaryota</taxon>
        <taxon>Metazoa</taxon>
        <taxon>Ecdysozoa</taxon>
        <taxon>Nematoda</taxon>
        <taxon>Chromadorea</taxon>
        <taxon>Rhabditida</taxon>
        <taxon>Spirurina</taxon>
        <taxon>Spiruromorpha</taxon>
        <taxon>Filarioidea</taxon>
        <taxon>Onchocercidae</taxon>
        <taxon>Loa</taxon>
    </lineage>
</organism>
<dbReference type="EMBL" id="JH712172">
    <property type="protein sequence ID" value="EFO14275.2"/>
    <property type="molecule type" value="Genomic_DNA"/>
</dbReference>